<dbReference type="EMBL" id="JAVTTO010000001">
    <property type="protein sequence ID" value="MDT7831148.1"/>
    <property type="molecule type" value="Genomic_DNA"/>
</dbReference>
<feature type="transmembrane region" description="Helical" evidence="1">
    <location>
        <begin position="33"/>
        <end position="50"/>
    </location>
</feature>
<gene>
    <name evidence="2" type="ORF">RQM59_02085</name>
</gene>
<dbReference type="RefSeq" id="WP_349240400.1">
    <property type="nucleotide sequence ID" value="NZ_JAVTTO010000001.1"/>
</dbReference>
<organism evidence="2 3">
    <name type="scientific">Asprobacillus argus</name>
    <dbReference type="NCBI Taxonomy" id="3076534"/>
    <lineage>
        <taxon>Bacteria</taxon>
        <taxon>Pseudomonadati</taxon>
        <taxon>Bacteroidota</taxon>
        <taxon>Flavobacteriia</taxon>
        <taxon>Flavobacteriales</taxon>
        <taxon>Flavobacteriaceae</taxon>
        <taxon>Asprobacillus</taxon>
    </lineage>
</organism>
<keyword evidence="1" id="KW-1133">Transmembrane helix</keyword>
<evidence type="ECO:0000313" key="3">
    <source>
        <dbReference type="Proteomes" id="UP001257277"/>
    </source>
</evidence>
<keyword evidence="1" id="KW-0472">Membrane</keyword>
<name>A0ABU3LCL2_9FLAO</name>
<comment type="caution">
    <text evidence="2">The sequence shown here is derived from an EMBL/GenBank/DDBJ whole genome shotgun (WGS) entry which is preliminary data.</text>
</comment>
<keyword evidence="1" id="KW-0812">Transmembrane</keyword>
<accession>A0ABU3LCL2</accession>
<feature type="transmembrane region" description="Helical" evidence="1">
    <location>
        <begin position="7"/>
        <end position="27"/>
    </location>
</feature>
<keyword evidence="3" id="KW-1185">Reference proteome</keyword>
<reference evidence="2 3" key="1">
    <citation type="submission" date="2023-09" db="EMBL/GenBank/DDBJ databases">
        <title>Novel taxa isolated from Blanes Bay.</title>
        <authorList>
            <person name="Rey-Velasco X."/>
            <person name="Lucena T."/>
        </authorList>
    </citation>
    <scope>NUCLEOTIDE SEQUENCE [LARGE SCALE GENOMIC DNA]</scope>
    <source>
        <strain evidence="2 3">S356</strain>
    </source>
</reference>
<sequence>MMKFTKYYFLIFPILIVIIGSIMYKLLGYEPTTLTILINIGLAFILSPRVKKFETQTGVQEQVTWLFFKKTKQVS</sequence>
<evidence type="ECO:0000313" key="2">
    <source>
        <dbReference type="EMBL" id="MDT7831148.1"/>
    </source>
</evidence>
<evidence type="ECO:0000256" key="1">
    <source>
        <dbReference type="SAM" id="Phobius"/>
    </source>
</evidence>
<dbReference type="Proteomes" id="UP001257277">
    <property type="component" value="Unassembled WGS sequence"/>
</dbReference>
<protein>
    <submittedName>
        <fullName evidence="2">Uncharacterized protein</fullName>
    </submittedName>
</protein>
<proteinExistence type="predicted"/>